<dbReference type="InterPro" id="IPR003593">
    <property type="entry name" value="AAA+_ATPase"/>
</dbReference>
<dbReference type="InterPro" id="IPR036640">
    <property type="entry name" value="ABC1_TM_sf"/>
</dbReference>
<keyword evidence="3 8" id="KW-0812">Transmembrane</keyword>
<dbReference type="FunFam" id="3.40.50.300:FF:000287">
    <property type="entry name" value="Multidrug ABC transporter ATP-binding protein"/>
    <property type="match status" value="1"/>
</dbReference>
<dbReference type="EMBL" id="CP003261">
    <property type="protein sequence ID" value="AGK98688.1"/>
    <property type="molecule type" value="Genomic_DNA"/>
</dbReference>
<feature type="transmembrane region" description="Helical" evidence="8">
    <location>
        <begin position="159"/>
        <end position="175"/>
    </location>
</feature>
<feature type="domain" description="ABC transmembrane type-1" evidence="10">
    <location>
        <begin position="20"/>
        <end position="302"/>
    </location>
</feature>
<feature type="transmembrane region" description="Helical" evidence="8">
    <location>
        <begin position="130"/>
        <end position="153"/>
    </location>
</feature>
<dbReference type="PROSITE" id="PS50929">
    <property type="entry name" value="ABC_TM1F"/>
    <property type="match status" value="1"/>
</dbReference>
<dbReference type="InterPro" id="IPR011527">
    <property type="entry name" value="ABC1_TM_dom"/>
</dbReference>
<organism evidence="11 12">
    <name type="scientific">Clostridium pasteurianum BC1</name>
    <dbReference type="NCBI Taxonomy" id="86416"/>
    <lineage>
        <taxon>Bacteria</taxon>
        <taxon>Bacillati</taxon>
        <taxon>Bacillota</taxon>
        <taxon>Clostridia</taxon>
        <taxon>Eubacteriales</taxon>
        <taxon>Clostridiaceae</taxon>
        <taxon>Clostridium</taxon>
    </lineage>
</organism>
<dbReference type="PANTHER" id="PTHR43394:SF1">
    <property type="entry name" value="ATP-BINDING CASSETTE SUB-FAMILY B MEMBER 10, MITOCHONDRIAL"/>
    <property type="match status" value="1"/>
</dbReference>
<dbReference type="Pfam" id="PF00005">
    <property type="entry name" value="ABC_tran"/>
    <property type="match status" value="1"/>
</dbReference>
<dbReference type="AlphaFoldDB" id="R4K811"/>
<name>R4K811_CLOPA</name>
<dbReference type="STRING" id="86416.Clopa_3939"/>
<keyword evidence="5" id="KW-0067">ATP-binding</keyword>
<dbReference type="PANTHER" id="PTHR43394">
    <property type="entry name" value="ATP-DEPENDENT PERMEASE MDL1, MITOCHONDRIAL"/>
    <property type="match status" value="1"/>
</dbReference>
<dbReference type="SUPFAM" id="SSF52540">
    <property type="entry name" value="P-loop containing nucleoside triphosphate hydrolases"/>
    <property type="match status" value="1"/>
</dbReference>
<dbReference type="InterPro" id="IPR017871">
    <property type="entry name" value="ABC_transporter-like_CS"/>
</dbReference>
<dbReference type="PROSITE" id="PS00211">
    <property type="entry name" value="ABC_TRANSPORTER_1"/>
    <property type="match status" value="1"/>
</dbReference>
<dbReference type="PATRIC" id="fig|86416.3.peg.3934"/>
<dbReference type="SUPFAM" id="SSF90123">
    <property type="entry name" value="ABC transporter transmembrane region"/>
    <property type="match status" value="1"/>
</dbReference>
<evidence type="ECO:0000313" key="11">
    <source>
        <dbReference type="EMBL" id="AGK98688.1"/>
    </source>
</evidence>
<dbReference type="GO" id="GO:0015421">
    <property type="term" value="F:ABC-type oligopeptide transporter activity"/>
    <property type="evidence" value="ECO:0007669"/>
    <property type="project" value="TreeGrafter"/>
</dbReference>
<dbReference type="Pfam" id="PF00664">
    <property type="entry name" value="ABC_membrane"/>
    <property type="match status" value="1"/>
</dbReference>
<keyword evidence="4" id="KW-0547">Nucleotide-binding</keyword>
<reference evidence="11 12" key="1">
    <citation type="submission" date="2012-01" db="EMBL/GenBank/DDBJ databases">
        <title>Complete sequence of chromosome of Clostridium pasteurianum BC1.</title>
        <authorList>
            <consortium name="US DOE Joint Genome Institute"/>
            <person name="Lucas S."/>
            <person name="Han J."/>
            <person name="Lapidus A."/>
            <person name="Cheng J.-F."/>
            <person name="Goodwin L."/>
            <person name="Pitluck S."/>
            <person name="Peters L."/>
            <person name="Mikhailova N."/>
            <person name="Teshima H."/>
            <person name="Detter J.C."/>
            <person name="Han C."/>
            <person name="Tapia R."/>
            <person name="Land M."/>
            <person name="Hauser L."/>
            <person name="Kyrpides N."/>
            <person name="Ivanova N."/>
            <person name="Pagani I."/>
            <person name="Dunn J."/>
            <person name="Taghavi S."/>
            <person name="Francis A."/>
            <person name="van der Lelie D."/>
            <person name="Woyke T."/>
        </authorList>
    </citation>
    <scope>NUCLEOTIDE SEQUENCE [LARGE SCALE GENOMIC DNA]</scope>
    <source>
        <strain evidence="11 12">BC1</strain>
    </source>
</reference>
<dbReference type="Gene3D" id="1.20.1560.10">
    <property type="entry name" value="ABC transporter type 1, transmembrane domain"/>
    <property type="match status" value="1"/>
</dbReference>
<gene>
    <name evidence="11" type="ORF">Clopa_3939</name>
</gene>
<evidence type="ECO:0000256" key="1">
    <source>
        <dbReference type="ARBA" id="ARBA00004651"/>
    </source>
</evidence>
<dbReference type="OrthoDB" id="9762778at2"/>
<accession>R4K811</accession>
<evidence type="ECO:0000256" key="7">
    <source>
        <dbReference type="ARBA" id="ARBA00023136"/>
    </source>
</evidence>
<dbReference type="eggNOG" id="COG1132">
    <property type="taxonomic scope" value="Bacteria"/>
</dbReference>
<comment type="subcellular location">
    <subcellularLocation>
        <location evidence="1">Cell membrane</location>
        <topology evidence="1">Multi-pass membrane protein</topology>
    </subcellularLocation>
</comment>
<evidence type="ECO:0000259" key="10">
    <source>
        <dbReference type="PROSITE" id="PS50929"/>
    </source>
</evidence>
<evidence type="ECO:0000256" key="3">
    <source>
        <dbReference type="ARBA" id="ARBA00022692"/>
    </source>
</evidence>
<dbReference type="Proteomes" id="UP000013523">
    <property type="component" value="Chromosome"/>
</dbReference>
<feature type="transmembrane region" description="Helical" evidence="8">
    <location>
        <begin position="252"/>
        <end position="271"/>
    </location>
</feature>
<feature type="transmembrane region" description="Helical" evidence="8">
    <location>
        <begin position="57"/>
        <end position="77"/>
    </location>
</feature>
<dbReference type="HOGENOM" id="CLU_000604_84_3_9"/>
<keyword evidence="6 8" id="KW-1133">Transmembrane helix</keyword>
<feature type="domain" description="ABC transporter" evidence="9">
    <location>
        <begin position="336"/>
        <end position="569"/>
    </location>
</feature>
<evidence type="ECO:0000313" key="12">
    <source>
        <dbReference type="Proteomes" id="UP000013523"/>
    </source>
</evidence>
<dbReference type="PROSITE" id="PS50893">
    <property type="entry name" value="ABC_TRANSPORTER_2"/>
    <property type="match status" value="1"/>
</dbReference>
<protein>
    <submittedName>
        <fullName evidence="11">ABC-type multidrug transport system, ATPase and permease component</fullName>
    </submittedName>
</protein>
<evidence type="ECO:0000256" key="4">
    <source>
        <dbReference type="ARBA" id="ARBA00022741"/>
    </source>
</evidence>
<dbReference type="InterPro" id="IPR027417">
    <property type="entry name" value="P-loop_NTPase"/>
</dbReference>
<evidence type="ECO:0000256" key="8">
    <source>
        <dbReference type="SAM" id="Phobius"/>
    </source>
</evidence>
<evidence type="ECO:0000259" key="9">
    <source>
        <dbReference type="PROSITE" id="PS50893"/>
    </source>
</evidence>
<keyword evidence="7 8" id="KW-0472">Membrane</keyword>
<proteinExistence type="predicted"/>
<dbReference type="RefSeq" id="WP_015616963.1">
    <property type="nucleotide sequence ID" value="NC_021182.1"/>
</dbReference>
<dbReference type="CDD" id="cd18542">
    <property type="entry name" value="ABC_6TM_YknU_like"/>
    <property type="match status" value="1"/>
</dbReference>
<evidence type="ECO:0000256" key="5">
    <source>
        <dbReference type="ARBA" id="ARBA00022840"/>
    </source>
</evidence>
<dbReference type="InterPro" id="IPR003439">
    <property type="entry name" value="ABC_transporter-like_ATP-bd"/>
</dbReference>
<dbReference type="KEGG" id="cpas:Clopa_3939"/>
<dbReference type="GO" id="GO:0005524">
    <property type="term" value="F:ATP binding"/>
    <property type="evidence" value="ECO:0007669"/>
    <property type="project" value="UniProtKB-KW"/>
</dbReference>
<dbReference type="SMART" id="SM00382">
    <property type="entry name" value="AAA"/>
    <property type="match status" value="1"/>
</dbReference>
<evidence type="ECO:0000256" key="2">
    <source>
        <dbReference type="ARBA" id="ARBA00022448"/>
    </source>
</evidence>
<dbReference type="GO" id="GO:0016887">
    <property type="term" value="F:ATP hydrolysis activity"/>
    <property type="evidence" value="ECO:0007669"/>
    <property type="project" value="InterPro"/>
</dbReference>
<keyword evidence="2" id="KW-0813">Transport</keyword>
<dbReference type="InterPro" id="IPR039421">
    <property type="entry name" value="Type_1_exporter"/>
</dbReference>
<sequence length="583" mass="66585">MSNMFKWIWNYMRKYKFKMFFGVFLIAVCSALNMVTPYLSGKIVDNVIVKRQTNSLMIYLTIIISVTFIRSILRYYFQLIFENVSQNILFTLREQAYEKLQKLDFSFYEKNETGNIMTAMTGDMDTIRHFVAWVIYMVVENGLIFIFSIGIMFTVNYKLAILMILYTPVIGYFTFKLSRKVKPTFSSIRQQFSRLNSVVQENISGNRVVKAFAKEDYEIKKFNKENEAYRERNFESAKVWEKYLPVLDSLSSGLNIVVILIGGIMVINSSLSMGELITFSSLIFAINNPLRMAGWLTNDVERFRASAEKVYELMNTKTKIKNSKNLIKTDKIAGNIEFKNVYFCYENENILSNINIKVKAGETLAIIGPTGSGKSFLLNLLCRFYDCTKGEILIDGIDIKKINLKKLRDSIGVAMQDIFLFSDTVEANIAYGVSNASFEEINKAAQMSIASDFINNLSEGYETIIGERGVGLSGGQKQRISLARALLKNPAILVLDDTTSSVDMETEFKIQNLLSSYIKEKTTIIVSHRISSVKKADKIIVLNKGKIVEQGNHKELLENDGYYYRVYMNQFGDFDGKSNNQVV</sequence>
<dbReference type="Gene3D" id="3.40.50.300">
    <property type="entry name" value="P-loop containing nucleotide triphosphate hydrolases"/>
    <property type="match status" value="1"/>
</dbReference>
<keyword evidence="12" id="KW-1185">Reference proteome</keyword>
<dbReference type="GO" id="GO:0005886">
    <property type="term" value="C:plasma membrane"/>
    <property type="evidence" value="ECO:0007669"/>
    <property type="project" value="UniProtKB-SubCell"/>
</dbReference>
<evidence type="ECO:0000256" key="6">
    <source>
        <dbReference type="ARBA" id="ARBA00022989"/>
    </source>
</evidence>